<comment type="subcellular location">
    <subcellularLocation>
        <location evidence="1">Membrane</location>
    </subcellularLocation>
</comment>
<gene>
    <name evidence="7" type="ORF">EU557_10435</name>
</gene>
<evidence type="ECO:0000313" key="8">
    <source>
        <dbReference type="Proteomes" id="UP000298284"/>
    </source>
</evidence>
<keyword evidence="8" id="KW-1185">Reference proteome</keyword>
<comment type="caution">
    <text evidence="7">The sequence shown here is derived from an EMBL/GenBank/DDBJ whole genome shotgun (WGS) entry which is preliminary data.</text>
</comment>
<accession>A0A4Z0MM47</accession>
<evidence type="ECO:0000256" key="1">
    <source>
        <dbReference type="ARBA" id="ARBA00004370"/>
    </source>
</evidence>
<feature type="domain" description="Bacterial surface antigen (D15)" evidence="6">
    <location>
        <begin position="535"/>
        <end position="899"/>
    </location>
</feature>
<dbReference type="Pfam" id="PF01103">
    <property type="entry name" value="Omp85"/>
    <property type="match status" value="1"/>
</dbReference>
<evidence type="ECO:0000313" key="7">
    <source>
        <dbReference type="EMBL" id="TGD80255.1"/>
    </source>
</evidence>
<protein>
    <recommendedName>
        <fullName evidence="6">Bacterial surface antigen (D15) domain-containing protein</fullName>
    </recommendedName>
</protein>
<evidence type="ECO:0000259" key="6">
    <source>
        <dbReference type="Pfam" id="PF01103"/>
    </source>
</evidence>
<evidence type="ECO:0000256" key="4">
    <source>
        <dbReference type="ARBA" id="ARBA00023136"/>
    </source>
</evidence>
<dbReference type="OrthoDB" id="9814535at2"/>
<reference evidence="7 8" key="1">
    <citation type="submission" date="2019-04" db="EMBL/GenBank/DDBJ databases">
        <authorList>
            <person name="Feng G."/>
            <person name="Zhang J."/>
            <person name="Zhu H."/>
        </authorList>
    </citation>
    <scope>NUCLEOTIDE SEQUENCE [LARGE SCALE GENOMIC DNA]</scope>
    <source>
        <strain evidence="7 8">JCM 19491</strain>
    </source>
</reference>
<organism evidence="7 8">
    <name type="scientific">Hymenobacter wooponensis</name>
    <dbReference type="NCBI Taxonomy" id="1525360"/>
    <lineage>
        <taxon>Bacteria</taxon>
        <taxon>Pseudomonadati</taxon>
        <taxon>Bacteroidota</taxon>
        <taxon>Cytophagia</taxon>
        <taxon>Cytophagales</taxon>
        <taxon>Hymenobacteraceae</taxon>
        <taxon>Hymenobacter</taxon>
    </lineage>
</organism>
<dbReference type="PANTHER" id="PTHR12815:SF47">
    <property type="entry name" value="TRANSLOCATION AND ASSEMBLY MODULE SUBUNIT TAMA"/>
    <property type="match status" value="1"/>
</dbReference>
<evidence type="ECO:0000256" key="2">
    <source>
        <dbReference type="ARBA" id="ARBA00022692"/>
    </source>
</evidence>
<proteinExistence type="predicted"/>
<evidence type="ECO:0000256" key="3">
    <source>
        <dbReference type="ARBA" id="ARBA00022729"/>
    </source>
</evidence>
<keyword evidence="3" id="KW-0732">Signal</keyword>
<keyword evidence="5" id="KW-0998">Cell outer membrane</keyword>
<dbReference type="Gene3D" id="2.40.160.50">
    <property type="entry name" value="membrane protein fhac: a member of the omp85/tpsb transporter family"/>
    <property type="match status" value="1"/>
</dbReference>
<dbReference type="GO" id="GO:0019867">
    <property type="term" value="C:outer membrane"/>
    <property type="evidence" value="ECO:0007669"/>
    <property type="project" value="InterPro"/>
</dbReference>
<name>A0A4Z0MM47_9BACT</name>
<dbReference type="EMBL" id="SRKZ01000003">
    <property type="protein sequence ID" value="TGD80255.1"/>
    <property type="molecule type" value="Genomic_DNA"/>
</dbReference>
<dbReference type="InterPro" id="IPR039910">
    <property type="entry name" value="D15-like"/>
</dbReference>
<sequence>MRRAEVDTSSGAARARISLLLLKPYTLFNEASTRGLFSGKKTRAAMGSLLLLSGLAGCSPLRLLQPGQRLLSRVKVEGVKNADPERLQALTQQKPNSTFPLPKLAIYQLGRKFYNPEKLQRKLDEDRTHYNQLIQAAGTDSVQVGKLLTKRERHTRRHQLALDKGNAIMRIGEAPVIYDSSLTRASADQMATFLKSKGFFRSSVTVTDTVPTRLFSPFRVFTFRSPFHTEPRRVTVVYHVTENEPFHYTQLDYDIQDTAVARRVLLSLPQSLLHVGDQYDEEAIGGERNRIEDLLKNQGYYDFRQQYITLEADTSFAPTTVRLRTIVSKPTRGDYHRLYTVRRVNFITDAGLVRFGQNRDTLIRDSIFYLAYKHKFSTRTLDRKVAVRPGEPYSQTNTQLTQRQLSNLDMFRFSTVTYRRLRGADAPSDSTRGLLDATINASPAKKYQETSEFGGTYVAGRPGPFGNVRLKVRNVFGGAEVLEFGLRAGFEGQLNIAGQTNESPTSSRSLLTTQLGANVNLVLPQFLIPWRPNRYLSQYNPRTRFNASYTYVKRPAQYTRTNVEGTLDYIWQRSTYHQYVLTPFDLSIVRTAAITDPYFALLQQLALTQNTPVLRSFDNLFVPSFSATSLYNSNDFNETRDGHYLRLFAEVGGLTRNLYQKQPVTISLRPDPSDRLKTYDFAKFTADFRRYYKLTPQTFFVYRLAGGAVRSLTTTKTQQRGENGELLRDANGQVVQREELLVPYDKYLFAGGSSSVRAWKPRRLGTGSYTQYQRDKDGNETSERNYDLEQPGELLLEGNVEYRFPIYSFIKGAVFTDFGNVWSLQKDTVRPGAQFQLNKFYRQFAVGSGFGLRLDFSFLILRLDIATKVYDPTAPGNKWAIRRFSFAEDQTAFNLGIGYPF</sequence>
<dbReference type="PANTHER" id="PTHR12815">
    <property type="entry name" value="SORTING AND ASSEMBLY MACHINERY SAMM50 PROTEIN FAMILY MEMBER"/>
    <property type="match status" value="1"/>
</dbReference>
<dbReference type="Proteomes" id="UP000298284">
    <property type="component" value="Unassembled WGS sequence"/>
</dbReference>
<dbReference type="InterPro" id="IPR000184">
    <property type="entry name" value="Bac_surfAg_D15"/>
</dbReference>
<keyword evidence="2" id="KW-0812">Transmembrane</keyword>
<keyword evidence="4" id="KW-0472">Membrane</keyword>
<dbReference type="AlphaFoldDB" id="A0A4Z0MM47"/>
<evidence type="ECO:0000256" key="5">
    <source>
        <dbReference type="ARBA" id="ARBA00023237"/>
    </source>
</evidence>